<protein>
    <recommendedName>
        <fullName evidence="2">Peptidase A2 domain-containing protein</fullName>
    </recommendedName>
</protein>
<sequence length="291" mass="32000">MPVDELQLDRDRYERLTVPVMIDGKGPFRFFIDTGAQATVITRRVTEALEIEPNGEAMLVAMGSARMVQTVEIDELEFADRVFSGLVTPLLDSHHIGADGILGLDSLQDLRVAMDFKEDRIAVADADALGGNRGYDIVVRARNKLGRMIITDAEIDGIRTAVILDTGAQYSFGNPALLRRMMKRSRAGDRNELVTSDVHGEMLRSDLAFAKEIIIGGATITNATIGFADSPAFKALGYTDKPALILGMHNLALFERVAIDFSTQRVLFDLPRDATPNSILNRRFNATRMGT</sequence>
<evidence type="ECO:0000313" key="3">
    <source>
        <dbReference type="EMBL" id="MXO49771.1"/>
    </source>
</evidence>
<dbReference type="GO" id="GO:0004190">
    <property type="term" value="F:aspartic-type endopeptidase activity"/>
    <property type="evidence" value="ECO:0007669"/>
    <property type="project" value="InterPro"/>
</dbReference>
<keyword evidence="4" id="KW-1185">Reference proteome</keyword>
<dbReference type="OrthoDB" id="107347at2"/>
<dbReference type="InterPro" id="IPR001995">
    <property type="entry name" value="Peptidase_A2_cat"/>
</dbReference>
<name>A0A844XV51_9SPHN</name>
<dbReference type="Gene3D" id="2.40.70.10">
    <property type="entry name" value="Acid Proteases"/>
    <property type="match status" value="2"/>
</dbReference>
<gene>
    <name evidence="3" type="ORF">GRI42_00435</name>
</gene>
<keyword evidence="1" id="KW-0378">Hydrolase</keyword>
<accession>A0A844XV51</accession>
<dbReference type="InterPro" id="IPR034122">
    <property type="entry name" value="Retropepsin-like_bacterial"/>
</dbReference>
<dbReference type="InterPro" id="IPR021109">
    <property type="entry name" value="Peptidase_aspartic_dom_sf"/>
</dbReference>
<dbReference type="Pfam" id="PF13650">
    <property type="entry name" value="Asp_protease_2"/>
    <property type="match status" value="2"/>
</dbReference>
<dbReference type="PROSITE" id="PS50175">
    <property type="entry name" value="ASP_PROT_RETROV"/>
    <property type="match status" value="1"/>
</dbReference>
<evidence type="ECO:0000256" key="1">
    <source>
        <dbReference type="ARBA" id="ARBA00022801"/>
    </source>
</evidence>
<dbReference type="EMBL" id="WTYF01000003">
    <property type="protein sequence ID" value="MXO49771.1"/>
    <property type="molecule type" value="Genomic_DNA"/>
</dbReference>
<evidence type="ECO:0000313" key="4">
    <source>
        <dbReference type="Proteomes" id="UP000444185"/>
    </source>
</evidence>
<comment type="caution">
    <text evidence="3">The sequence shown here is derived from an EMBL/GenBank/DDBJ whole genome shotgun (WGS) entry which is preliminary data.</text>
</comment>
<organism evidence="3 4">
    <name type="scientific">Qipengyuania gaetbuli</name>
    <dbReference type="NCBI Taxonomy" id="266952"/>
    <lineage>
        <taxon>Bacteria</taxon>
        <taxon>Pseudomonadati</taxon>
        <taxon>Pseudomonadota</taxon>
        <taxon>Alphaproteobacteria</taxon>
        <taxon>Sphingomonadales</taxon>
        <taxon>Erythrobacteraceae</taxon>
        <taxon>Qipengyuania</taxon>
    </lineage>
</organism>
<dbReference type="Proteomes" id="UP000444185">
    <property type="component" value="Unassembled WGS sequence"/>
</dbReference>
<dbReference type="SUPFAM" id="SSF50630">
    <property type="entry name" value="Acid proteases"/>
    <property type="match status" value="2"/>
</dbReference>
<feature type="domain" description="Peptidase A2" evidence="2">
    <location>
        <begin position="28"/>
        <end position="106"/>
    </location>
</feature>
<reference evidence="3 4" key="1">
    <citation type="submission" date="2019-12" db="EMBL/GenBank/DDBJ databases">
        <title>Genomic-based taxomic classification of the family Erythrobacteraceae.</title>
        <authorList>
            <person name="Xu L."/>
        </authorList>
    </citation>
    <scope>NUCLEOTIDE SEQUENCE [LARGE SCALE GENOMIC DNA]</scope>
    <source>
        <strain evidence="3 4">DSM 16225</strain>
    </source>
</reference>
<evidence type="ECO:0000259" key="2">
    <source>
        <dbReference type="PROSITE" id="PS50175"/>
    </source>
</evidence>
<dbReference type="CDD" id="cd05483">
    <property type="entry name" value="retropepsin_like_bacteria"/>
    <property type="match status" value="1"/>
</dbReference>
<dbReference type="AlphaFoldDB" id="A0A844XV51"/>
<dbReference type="GO" id="GO:0006508">
    <property type="term" value="P:proteolysis"/>
    <property type="evidence" value="ECO:0007669"/>
    <property type="project" value="InterPro"/>
</dbReference>
<proteinExistence type="predicted"/>